<feature type="transmembrane region" description="Helical" evidence="14">
    <location>
        <begin position="272"/>
        <end position="299"/>
    </location>
</feature>
<dbReference type="Ensembl" id="ENSLCNT00005005928.1">
    <property type="protein sequence ID" value="ENSLCNP00005005261.1"/>
    <property type="gene ID" value="ENSLCNG00005003507.1"/>
</dbReference>
<feature type="compositionally biased region" description="Polar residues" evidence="13">
    <location>
        <begin position="673"/>
        <end position="688"/>
    </location>
</feature>
<feature type="transmembrane region" description="Helical" evidence="14">
    <location>
        <begin position="417"/>
        <end position="439"/>
    </location>
</feature>
<reference evidence="18" key="2">
    <citation type="submission" date="2025-09" db="UniProtKB">
        <authorList>
            <consortium name="Ensembl"/>
        </authorList>
    </citation>
    <scope>IDENTIFICATION</scope>
</reference>
<dbReference type="InterPro" id="IPR004709">
    <property type="entry name" value="NaH_exchanger"/>
</dbReference>
<evidence type="ECO:0000259" key="16">
    <source>
        <dbReference type="Pfam" id="PF00999"/>
    </source>
</evidence>
<evidence type="ECO:0000256" key="5">
    <source>
        <dbReference type="ARBA" id="ARBA00022475"/>
    </source>
</evidence>
<reference evidence="18" key="1">
    <citation type="submission" date="2025-08" db="UniProtKB">
        <authorList>
            <consortium name="Ensembl"/>
        </authorList>
    </citation>
    <scope>IDENTIFICATION</scope>
</reference>
<evidence type="ECO:0000256" key="13">
    <source>
        <dbReference type="SAM" id="MobiDB-lite"/>
    </source>
</evidence>
<feature type="transmembrane region" description="Helical" evidence="14">
    <location>
        <begin position="110"/>
        <end position="131"/>
    </location>
</feature>
<feature type="transmembrane region" description="Helical" evidence="14">
    <location>
        <begin position="172"/>
        <end position="195"/>
    </location>
</feature>
<feature type="transmembrane region" description="Helical" evidence="14">
    <location>
        <begin position="143"/>
        <end position="160"/>
    </location>
</feature>
<dbReference type="InterPro" id="IPR001953">
    <property type="entry name" value="NHE-2/4"/>
</dbReference>
<comment type="similarity">
    <text evidence="2 12">Belongs to the monovalent cation:proton antiporter 1 (CPA1) transporter (TC 2.A.36) family.</text>
</comment>
<feature type="compositionally biased region" description="Basic and acidic residues" evidence="13">
    <location>
        <begin position="636"/>
        <end position="647"/>
    </location>
</feature>
<feature type="transmembrane region" description="Helical" evidence="14">
    <location>
        <begin position="207"/>
        <end position="232"/>
    </location>
</feature>
<evidence type="ECO:0000313" key="19">
    <source>
        <dbReference type="Proteomes" id="UP000472241"/>
    </source>
</evidence>
<evidence type="ECO:0000256" key="3">
    <source>
        <dbReference type="ARBA" id="ARBA00022448"/>
    </source>
</evidence>
<evidence type="ECO:0000256" key="4">
    <source>
        <dbReference type="ARBA" id="ARBA00022449"/>
    </source>
</evidence>
<evidence type="ECO:0000256" key="11">
    <source>
        <dbReference type="ARBA" id="ARBA00023201"/>
    </source>
</evidence>
<dbReference type="AlphaFoldDB" id="A0A667FSR3"/>
<feature type="region of interest" description="Disordered" evidence="13">
    <location>
        <begin position="722"/>
        <end position="799"/>
    </location>
</feature>
<keyword evidence="4 12" id="KW-0050">Antiport</keyword>
<keyword evidence="7 14" id="KW-1133">Transmembrane helix</keyword>
<dbReference type="PRINTS" id="PR01086">
    <property type="entry name" value="NAHEXCHNGR2"/>
</dbReference>
<dbReference type="GO" id="GO:0098719">
    <property type="term" value="P:sodium ion import across plasma membrane"/>
    <property type="evidence" value="ECO:0007669"/>
    <property type="project" value="TreeGrafter"/>
</dbReference>
<keyword evidence="5" id="KW-1003">Cell membrane</keyword>
<dbReference type="Pfam" id="PF16644">
    <property type="entry name" value="NEXCaM_BD"/>
    <property type="match status" value="1"/>
</dbReference>
<dbReference type="Gene3D" id="6.10.140.1330">
    <property type="match status" value="1"/>
</dbReference>
<feature type="chain" id="PRO_5025619259" description="Sodium/hydrogen exchanger" evidence="15">
    <location>
        <begin position="37"/>
        <end position="799"/>
    </location>
</feature>
<dbReference type="GO" id="GO:0015386">
    <property type="term" value="F:potassium:proton antiporter activity"/>
    <property type="evidence" value="ECO:0007669"/>
    <property type="project" value="TreeGrafter"/>
</dbReference>
<evidence type="ECO:0000256" key="2">
    <source>
        <dbReference type="ARBA" id="ARBA00007367"/>
    </source>
</evidence>
<keyword evidence="8" id="KW-0915">Sodium</keyword>
<feature type="region of interest" description="Disordered" evidence="13">
    <location>
        <begin position="636"/>
        <end position="688"/>
    </location>
</feature>
<keyword evidence="15" id="KW-0732">Signal</keyword>
<dbReference type="NCBIfam" id="TIGR00840">
    <property type="entry name" value="b_cpa1"/>
    <property type="match status" value="1"/>
</dbReference>
<keyword evidence="3 12" id="KW-0813">Transport</keyword>
<comment type="subcellular location">
    <subcellularLocation>
        <location evidence="1">Apical cell membrane</location>
        <topology evidence="1">Multi-pass membrane protein</topology>
    </subcellularLocation>
</comment>
<evidence type="ECO:0000256" key="15">
    <source>
        <dbReference type="SAM" id="SignalP"/>
    </source>
</evidence>
<keyword evidence="11 12" id="KW-0739">Sodium transport</keyword>
<gene>
    <name evidence="18" type="primary">SLC9A2</name>
</gene>
<sequence length="799" mass="89407">MEPAGAGRSLRAPPPPPPLLLLLLLLQVAGPAGTLAETLLDASRAMGSSSSPPSPASVVAPGTTPFEESRLPVFTLDYPHVQIPFEITLWILLASLAKIGFHLYHKLPTIVPESCLLIMVGLLLGGIIFGVDEKSPPAMKTDVFFLYLLPPIVLDAGYFMPTRPFFENIGTIFWYAVVGTLWNSIGIGVSLFGICQIEAFGLSDITLLQNLLFGSLISAVDPVAVLAVFENIQVNEQLYILVFGESLLNDAVTVVLYNLFKSFCQMKTIETIDVFAGIANFFVVGIGGVLIGIFLGFIAAFTTRFTHNIRVIEPLFVFLYSYLSYITAEMFHLSGIMAITACAMTMNKYVEENVSQKSYTTIKYFMKMLSSNHEWNWAFVCFTLAFCLIWRALGVFVLTQVINWFRTIPLTFKDQFIIAYGGLRGAICFALVFLLPAAVFPRKKLFITAAIVVIFFTVFILGITIRPLVEFLDVKKSNKKQQAVSEEIHCRFFDHVKTGIEDVCGHWGHNFWRDKFKKFDDKYLRKLLIRENQPKSSIVSLYKKLEIKHAIEMAETGMISTVPSFASLNDCREEKIRKLTPGEMDEIREILSRNLYQIRQRTLSYNRHNLTADTSERQAKEILIRTKAQCWRESIRKDSSLNQEHRASTSASRYLSLPKNTKLPEKLQKKKNISNTGGNSSDSDTDVGTTVLNLQPRARGFLPEQFSKKAPQPYKMEWKNEVDVDSGQGQPCNPPALPSKEGGTQTPGMLRQPLLSKGQFGSVREDSVTEGVCPKPPPRLVRRASEPGSRKARFGSEKP</sequence>
<dbReference type="PANTHER" id="PTHR10110">
    <property type="entry name" value="SODIUM/HYDROGEN EXCHANGER"/>
    <property type="match status" value="1"/>
</dbReference>
<keyword evidence="10 14" id="KW-0472">Membrane</keyword>
<dbReference type="GO" id="GO:0051453">
    <property type="term" value="P:regulation of intracellular pH"/>
    <property type="evidence" value="ECO:0007669"/>
    <property type="project" value="TreeGrafter"/>
</dbReference>
<evidence type="ECO:0000259" key="17">
    <source>
        <dbReference type="Pfam" id="PF16644"/>
    </source>
</evidence>
<dbReference type="PANTHER" id="PTHR10110:SF89">
    <property type="entry name" value="SODIUM_HYDROGEN EXCHANGER 2"/>
    <property type="match status" value="1"/>
</dbReference>
<name>A0A667FSR3_LYNCA</name>
<dbReference type="Proteomes" id="UP000472241">
    <property type="component" value="Unplaced"/>
</dbReference>
<feature type="domain" description="Cation/H+ exchanger transmembrane" evidence="16">
    <location>
        <begin position="91"/>
        <end position="470"/>
    </location>
</feature>
<feature type="signal peptide" evidence="15">
    <location>
        <begin position="1"/>
        <end position="36"/>
    </location>
</feature>
<protein>
    <recommendedName>
        <fullName evidence="12">Sodium/hydrogen exchanger</fullName>
    </recommendedName>
</protein>
<dbReference type="GO" id="GO:0015385">
    <property type="term" value="F:sodium:proton antiporter activity"/>
    <property type="evidence" value="ECO:0007669"/>
    <property type="project" value="InterPro"/>
</dbReference>
<evidence type="ECO:0000256" key="14">
    <source>
        <dbReference type="SAM" id="Phobius"/>
    </source>
</evidence>
<proteinExistence type="inferred from homology"/>
<evidence type="ECO:0000256" key="8">
    <source>
        <dbReference type="ARBA" id="ARBA00023053"/>
    </source>
</evidence>
<evidence type="ECO:0000256" key="9">
    <source>
        <dbReference type="ARBA" id="ARBA00023065"/>
    </source>
</evidence>
<dbReference type="InterPro" id="IPR018422">
    <property type="entry name" value="Cation/H_exchanger_CPA1"/>
</dbReference>
<feature type="transmembrane region" description="Helical" evidence="14">
    <location>
        <begin position="377"/>
        <end position="405"/>
    </location>
</feature>
<keyword evidence="9 12" id="KW-0406">Ion transport</keyword>
<dbReference type="InterPro" id="IPR032103">
    <property type="entry name" value="NHE_CaM-bd"/>
</dbReference>
<dbReference type="GO" id="GO:0016324">
    <property type="term" value="C:apical plasma membrane"/>
    <property type="evidence" value="ECO:0007669"/>
    <property type="project" value="UniProtKB-SubCell"/>
</dbReference>
<evidence type="ECO:0000256" key="10">
    <source>
        <dbReference type="ARBA" id="ARBA00023136"/>
    </source>
</evidence>
<organism evidence="18 19">
    <name type="scientific">Lynx canadensis</name>
    <name type="common">Canada lynx</name>
    <name type="synonym">Felis canadensis</name>
    <dbReference type="NCBI Taxonomy" id="61383"/>
    <lineage>
        <taxon>Eukaryota</taxon>
        <taxon>Metazoa</taxon>
        <taxon>Chordata</taxon>
        <taxon>Craniata</taxon>
        <taxon>Vertebrata</taxon>
        <taxon>Euteleostomi</taxon>
        <taxon>Mammalia</taxon>
        <taxon>Eutheria</taxon>
        <taxon>Laurasiatheria</taxon>
        <taxon>Carnivora</taxon>
        <taxon>Feliformia</taxon>
        <taxon>Felidae</taxon>
        <taxon>Felinae</taxon>
        <taxon>Lynx</taxon>
    </lineage>
</organism>
<accession>A0A667FSR3</accession>
<feature type="transmembrane region" description="Helical" evidence="14">
    <location>
        <begin position="445"/>
        <end position="469"/>
    </location>
</feature>
<dbReference type="Pfam" id="PF00999">
    <property type="entry name" value="Na_H_Exchanger"/>
    <property type="match status" value="1"/>
</dbReference>
<evidence type="ECO:0000313" key="18">
    <source>
        <dbReference type="Ensembl" id="ENSLCNP00005005261.1"/>
    </source>
</evidence>
<evidence type="ECO:0000256" key="7">
    <source>
        <dbReference type="ARBA" id="ARBA00022989"/>
    </source>
</evidence>
<feature type="domain" description="Sodium/hydrogen exchanger regulatory region" evidence="17">
    <location>
        <begin position="561"/>
        <end position="670"/>
    </location>
</feature>
<evidence type="ECO:0000256" key="12">
    <source>
        <dbReference type="RuleBase" id="RU003722"/>
    </source>
</evidence>
<feature type="transmembrane region" description="Helical" evidence="14">
    <location>
        <begin position="238"/>
        <end position="260"/>
    </location>
</feature>
<keyword evidence="19" id="KW-1185">Reference proteome</keyword>
<evidence type="ECO:0000256" key="6">
    <source>
        <dbReference type="ARBA" id="ARBA00022692"/>
    </source>
</evidence>
<feature type="compositionally biased region" description="Basic and acidic residues" evidence="13">
    <location>
        <begin position="783"/>
        <end position="799"/>
    </location>
</feature>
<evidence type="ECO:0000256" key="1">
    <source>
        <dbReference type="ARBA" id="ARBA00004424"/>
    </source>
</evidence>
<dbReference type="Gene3D" id="6.10.250.2020">
    <property type="match status" value="1"/>
</dbReference>
<dbReference type="PRINTS" id="PR01084">
    <property type="entry name" value="NAHEXCHNGR"/>
</dbReference>
<dbReference type="InterPro" id="IPR006153">
    <property type="entry name" value="Cation/H_exchanger_TM"/>
</dbReference>
<dbReference type="Gene3D" id="6.10.250.1040">
    <property type="match status" value="1"/>
</dbReference>
<keyword evidence="6 12" id="KW-0812">Transmembrane</keyword>